<evidence type="ECO:0000313" key="1">
    <source>
        <dbReference type="EMBL" id="NNF08079.1"/>
    </source>
</evidence>
<evidence type="ECO:0000313" key="2">
    <source>
        <dbReference type="Proteomes" id="UP000547674"/>
    </source>
</evidence>
<gene>
    <name evidence="1" type="ORF">HKN21_15050</name>
</gene>
<organism evidence="1 2">
    <name type="scientific">Eiseniibacteriota bacterium</name>
    <dbReference type="NCBI Taxonomy" id="2212470"/>
    <lineage>
        <taxon>Bacteria</taxon>
        <taxon>Candidatus Eiseniibacteriota</taxon>
    </lineage>
</organism>
<dbReference type="Proteomes" id="UP000547674">
    <property type="component" value="Unassembled WGS sequence"/>
</dbReference>
<protein>
    <recommendedName>
        <fullName evidence="3">DUF481 domain-containing protein</fullName>
    </recommendedName>
</protein>
<reference evidence="1 2" key="1">
    <citation type="submission" date="2020-03" db="EMBL/GenBank/DDBJ databases">
        <title>Metabolic flexibility allows generalist bacteria to become dominant in a frequently disturbed ecosystem.</title>
        <authorList>
            <person name="Chen Y.-J."/>
            <person name="Leung P.M."/>
            <person name="Bay S.K."/>
            <person name="Hugenholtz P."/>
            <person name="Kessler A.J."/>
            <person name="Shelley G."/>
            <person name="Waite D.W."/>
            <person name="Cook P.L."/>
            <person name="Greening C."/>
        </authorList>
    </citation>
    <scope>NUCLEOTIDE SEQUENCE [LARGE SCALE GENOMIC DNA]</scope>
    <source>
        <strain evidence="1">SS_bin_28</strain>
    </source>
</reference>
<sequence>DDRGDNATTPFEEDLFLGARLVLNDVQSTECLAGVIIDADSRATLTSVEASRRFGDRWRLYLEYRGFSGLDMTDPLYGFRKDDYVQLELVAFF</sequence>
<name>A0A7Y2EDY7_UNCEI</name>
<proteinExistence type="predicted"/>
<evidence type="ECO:0008006" key="3">
    <source>
        <dbReference type="Google" id="ProtNLM"/>
    </source>
</evidence>
<dbReference type="EMBL" id="JABDJR010000608">
    <property type="protein sequence ID" value="NNF08079.1"/>
    <property type="molecule type" value="Genomic_DNA"/>
</dbReference>
<dbReference type="AlphaFoldDB" id="A0A7Y2EDY7"/>
<comment type="caution">
    <text evidence="1">The sequence shown here is derived from an EMBL/GenBank/DDBJ whole genome shotgun (WGS) entry which is preliminary data.</text>
</comment>
<feature type="non-terminal residue" evidence="1">
    <location>
        <position position="1"/>
    </location>
</feature>
<accession>A0A7Y2EDY7</accession>